<dbReference type="EMBL" id="JANBPU010000009">
    <property type="protein sequence ID" value="KAJ1920839.1"/>
    <property type="molecule type" value="Genomic_DNA"/>
</dbReference>
<dbReference type="Gene3D" id="1.25.10.10">
    <property type="entry name" value="Leucine-rich Repeat Variant"/>
    <property type="match status" value="2"/>
</dbReference>
<protein>
    <submittedName>
        <fullName evidence="2">Uncharacterized protein</fullName>
    </submittedName>
</protein>
<evidence type="ECO:0000313" key="2">
    <source>
        <dbReference type="EMBL" id="KAJ1920839.1"/>
    </source>
</evidence>
<organism evidence="2 3">
    <name type="scientific">Mycoemilia scoparia</name>
    <dbReference type="NCBI Taxonomy" id="417184"/>
    <lineage>
        <taxon>Eukaryota</taxon>
        <taxon>Fungi</taxon>
        <taxon>Fungi incertae sedis</taxon>
        <taxon>Zoopagomycota</taxon>
        <taxon>Kickxellomycotina</taxon>
        <taxon>Kickxellomycetes</taxon>
        <taxon>Kickxellales</taxon>
        <taxon>Kickxellaceae</taxon>
        <taxon>Mycoemilia</taxon>
    </lineage>
</organism>
<dbReference type="InterPro" id="IPR040144">
    <property type="entry name" value="RAP1GDS1"/>
</dbReference>
<dbReference type="PANTHER" id="PTHR10957">
    <property type="entry name" value="RAP1 GTPASE-GDP DISSOCIATION STIMULATOR 1"/>
    <property type="match status" value="1"/>
</dbReference>
<gene>
    <name evidence="2" type="ORF">H4219_001076</name>
</gene>
<dbReference type="OrthoDB" id="26149at2759"/>
<evidence type="ECO:0000256" key="1">
    <source>
        <dbReference type="SAM" id="MobiDB-lite"/>
    </source>
</evidence>
<dbReference type="SUPFAM" id="SSF48371">
    <property type="entry name" value="ARM repeat"/>
    <property type="match status" value="1"/>
</dbReference>
<accession>A0A9W8DVW0</accession>
<sequence>MGNVVGLPKFNKNPENFRDQDVLSLAIKDVDDILNSARGSGIVPDQVELCREFMENVSKLGRDPENRDFLGESGCISSSVQGIKIYNSLYGSKDTEAYSAILKELLSVCLRVICNLCADNDKNRDRLLEADGIPATIELLTNTKLDQNSFLLFKIALVAIYNASNNYEPVAKALVGASAVKQLMRLFEYSGDNQMDGDLDMARLISSRSLDNLYEQDGFVNFFEEHPQYFTATVDFLENIEQRINQEDLPEVFDSLTQILYYLTEKSAISLFRLIQAAYSMDYSPLDDDEDSENENSNPSRNLHKLNKKNAWRDRKVAQITQTLSSISGSERALSEFFGAPELMKTLIDYINIDLPKEKKVGDLVVISESLHTAAMLCLGNLARTEKHCRDMVENFGDVLQALIDKWLSSNNTLVTPQTHHAITGFFKNLCIPIENRDSLVDMGLHNSAILWINSSVVPLQVNCLSILKLLTAQGTHAFDVVLKIIGINEVLGSPTPLSKTQAESTTAPPIKLLVDAIIKSDIPAVRGEGSRALVNIIARTFINMSANPKQNAELQSRAVAAITKGNGGSSYPMVQAMVLTLVQDGQRHPILLHESLKALLILSAIDPARCSYSIEIVEQLLQSLGPQKEGQDNEDAASTKTLLAVLESIIKDVKHETYPDQTFQQAVSLVRILFDTHIPSAGPKFTEGKEALKDRLAHLLPAAEA</sequence>
<keyword evidence="3" id="KW-1185">Reference proteome</keyword>
<evidence type="ECO:0000313" key="3">
    <source>
        <dbReference type="Proteomes" id="UP001150538"/>
    </source>
</evidence>
<name>A0A9W8DVW0_9FUNG</name>
<dbReference type="InterPro" id="IPR016024">
    <property type="entry name" value="ARM-type_fold"/>
</dbReference>
<dbReference type="AlphaFoldDB" id="A0A9W8DVW0"/>
<feature type="compositionally biased region" description="Acidic residues" evidence="1">
    <location>
        <begin position="285"/>
        <end position="294"/>
    </location>
</feature>
<dbReference type="GO" id="GO:0005085">
    <property type="term" value="F:guanyl-nucleotide exchange factor activity"/>
    <property type="evidence" value="ECO:0007669"/>
    <property type="project" value="InterPro"/>
</dbReference>
<comment type="caution">
    <text evidence="2">The sequence shown here is derived from an EMBL/GenBank/DDBJ whole genome shotgun (WGS) entry which is preliminary data.</text>
</comment>
<dbReference type="Proteomes" id="UP001150538">
    <property type="component" value="Unassembled WGS sequence"/>
</dbReference>
<reference evidence="2" key="1">
    <citation type="submission" date="2022-07" db="EMBL/GenBank/DDBJ databases">
        <title>Phylogenomic reconstructions and comparative analyses of Kickxellomycotina fungi.</title>
        <authorList>
            <person name="Reynolds N.K."/>
            <person name="Stajich J.E."/>
            <person name="Barry K."/>
            <person name="Grigoriev I.V."/>
            <person name="Crous P."/>
            <person name="Smith M.E."/>
        </authorList>
    </citation>
    <scope>NUCLEOTIDE SEQUENCE</scope>
    <source>
        <strain evidence="2">NBRC 100468</strain>
    </source>
</reference>
<proteinExistence type="predicted"/>
<feature type="region of interest" description="Disordered" evidence="1">
    <location>
        <begin position="285"/>
        <end position="305"/>
    </location>
</feature>
<dbReference type="InterPro" id="IPR011989">
    <property type="entry name" value="ARM-like"/>
</dbReference>